<feature type="transmembrane region" description="Helical" evidence="5">
    <location>
        <begin position="534"/>
        <end position="555"/>
    </location>
</feature>
<evidence type="ECO:0000256" key="2">
    <source>
        <dbReference type="ARBA" id="ARBA00022692"/>
    </source>
</evidence>
<feature type="transmembrane region" description="Helical" evidence="5">
    <location>
        <begin position="116"/>
        <end position="132"/>
    </location>
</feature>
<dbReference type="PANTHER" id="PTHR23510">
    <property type="entry name" value="INNER MEMBRANE TRANSPORT PROTEIN YAJR"/>
    <property type="match status" value="1"/>
</dbReference>
<dbReference type="SUPFAM" id="SSF103473">
    <property type="entry name" value="MFS general substrate transporter"/>
    <property type="match status" value="1"/>
</dbReference>
<keyword evidence="4 5" id="KW-0472">Membrane</keyword>
<dbReference type="PRINTS" id="PR01035">
    <property type="entry name" value="TCRTETA"/>
</dbReference>
<feature type="transmembrane region" description="Helical" evidence="5">
    <location>
        <begin position="82"/>
        <end position="104"/>
    </location>
</feature>
<dbReference type="InterPro" id="IPR036259">
    <property type="entry name" value="MFS_trans_sf"/>
</dbReference>
<keyword evidence="3 5" id="KW-1133">Transmembrane helix</keyword>
<evidence type="ECO:0000256" key="4">
    <source>
        <dbReference type="ARBA" id="ARBA00023136"/>
    </source>
</evidence>
<feature type="transmembrane region" description="Helical" evidence="5">
    <location>
        <begin position="465"/>
        <end position="484"/>
    </location>
</feature>
<dbReference type="InterPro" id="IPR001958">
    <property type="entry name" value="Tet-R_TetA/multi-R_MdtG-like"/>
</dbReference>
<reference evidence="6" key="1">
    <citation type="journal article" date="2013" name="Genetics">
        <title>The draft genome and transcriptome of Panagrellus redivivus are shaped by the harsh demands of a free-living lifestyle.</title>
        <authorList>
            <person name="Srinivasan J."/>
            <person name="Dillman A.R."/>
            <person name="Macchietto M.G."/>
            <person name="Heikkinen L."/>
            <person name="Lakso M."/>
            <person name="Fracchia K.M."/>
            <person name="Antoshechkin I."/>
            <person name="Mortazavi A."/>
            <person name="Wong G."/>
            <person name="Sternberg P.W."/>
        </authorList>
    </citation>
    <scope>NUCLEOTIDE SEQUENCE [LARGE SCALE GENOMIC DNA]</scope>
    <source>
        <strain evidence="6">MT8872</strain>
    </source>
</reference>
<dbReference type="WBParaSite" id="Pan_g8647.t1">
    <property type="protein sequence ID" value="Pan_g8647.t1"/>
    <property type="gene ID" value="Pan_g8647"/>
</dbReference>
<dbReference type="InterPro" id="IPR051068">
    <property type="entry name" value="MFS_Domain-Containing_Protein"/>
</dbReference>
<dbReference type="Pfam" id="PF07690">
    <property type="entry name" value="MFS_1"/>
    <property type="match status" value="1"/>
</dbReference>
<evidence type="ECO:0000256" key="5">
    <source>
        <dbReference type="SAM" id="Phobius"/>
    </source>
</evidence>
<evidence type="ECO:0000256" key="3">
    <source>
        <dbReference type="ARBA" id="ARBA00022989"/>
    </source>
</evidence>
<proteinExistence type="predicted"/>
<feature type="transmembrane region" description="Helical" evidence="5">
    <location>
        <begin position="504"/>
        <end position="528"/>
    </location>
</feature>
<feature type="transmembrane region" description="Helical" evidence="5">
    <location>
        <begin position="363"/>
        <end position="382"/>
    </location>
</feature>
<organism evidence="6 7">
    <name type="scientific">Panagrellus redivivus</name>
    <name type="common">Microworm</name>
    <dbReference type="NCBI Taxonomy" id="6233"/>
    <lineage>
        <taxon>Eukaryota</taxon>
        <taxon>Metazoa</taxon>
        <taxon>Ecdysozoa</taxon>
        <taxon>Nematoda</taxon>
        <taxon>Chromadorea</taxon>
        <taxon>Rhabditida</taxon>
        <taxon>Tylenchina</taxon>
        <taxon>Panagrolaimomorpha</taxon>
        <taxon>Panagrolaimoidea</taxon>
        <taxon>Panagrolaimidae</taxon>
        <taxon>Panagrellus</taxon>
    </lineage>
</organism>
<feature type="transmembrane region" description="Helical" evidence="5">
    <location>
        <begin position="394"/>
        <end position="414"/>
    </location>
</feature>
<comment type="subcellular location">
    <subcellularLocation>
        <location evidence="1">Membrane</location>
        <topology evidence="1">Multi-pass membrane protein</topology>
    </subcellularLocation>
</comment>
<accession>A0A7E5A199</accession>
<evidence type="ECO:0000313" key="7">
    <source>
        <dbReference type="WBParaSite" id="Pan_g8647.t1"/>
    </source>
</evidence>
<keyword evidence="2 5" id="KW-0812">Transmembrane</keyword>
<name>A0A7E5A199_PANRE</name>
<protein>
    <submittedName>
        <fullName evidence="7">MFS domain-containing protein</fullName>
    </submittedName>
</protein>
<dbReference type="PANTHER" id="PTHR23510:SF25">
    <property type="entry name" value="MFS DOMAIN-CONTAINING PROTEIN"/>
    <property type="match status" value="1"/>
</dbReference>
<dbReference type="GO" id="GO:0022857">
    <property type="term" value="F:transmembrane transporter activity"/>
    <property type="evidence" value="ECO:0007669"/>
    <property type="project" value="InterPro"/>
</dbReference>
<dbReference type="InterPro" id="IPR011701">
    <property type="entry name" value="MFS"/>
</dbReference>
<dbReference type="Gene3D" id="1.20.1250.20">
    <property type="entry name" value="MFS general substrate transporter like domains"/>
    <property type="match status" value="1"/>
</dbReference>
<feature type="transmembrane region" description="Helical" evidence="5">
    <location>
        <begin position="319"/>
        <end position="343"/>
    </location>
</feature>
<evidence type="ECO:0000313" key="6">
    <source>
        <dbReference type="Proteomes" id="UP000492821"/>
    </source>
</evidence>
<feature type="transmembrane region" description="Helical" evidence="5">
    <location>
        <begin position="47"/>
        <end position="70"/>
    </location>
</feature>
<dbReference type="AlphaFoldDB" id="A0A7E5A199"/>
<evidence type="ECO:0000256" key="1">
    <source>
        <dbReference type="ARBA" id="ARBA00004141"/>
    </source>
</evidence>
<reference evidence="7" key="2">
    <citation type="submission" date="2020-10" db="UniProtKB">
        <authorList>
            <consortium name="WormBaseParasite"/>
        </authorList>
    </citation>
    <scope>IDENTIFICATION</scope>
</reference>
<sequence length="577" mass="63690">MEVASPESSVEPLDDEVEGEKVYLSDADVKPNVEFEDDPPTDWRSIYVANIVAGLATLQSGTGMSTVWPYMKIVNPNMTETVYGIIQGASALGNIIAAGITGVWANKWRNTKPPLITGKVISIIAACIYLIIQLKTSAALILFLLFDIFNGIASGFSSAYRTHISMASKENERSKAFGLSMFASSLGLILGPLLQMLFTLLGYPGASLFLGFNLNLYTAPFYLAILLSIVAVILLIFFFNGTMRITQKKIAIPTTENTAELDDIKRISVVITEDVFKHDSSEKPISTIQKLSKKVKEILQIRRRSRKVKPVKTVKYDKIAVFVLMATKITLELNMLAITSLMAPYSMAAFQWSSSDTVKYTSAMMLAVGGFSMIFSVAYVFFKINKIISERIALVCSMIVFLLFFVLTFPWPFLGKTMPYQHVKGEAAYFNQTEAIAVLASSNSTSAELVGCNVKYAWCAKTPRVNVYVFTITAVIAIGIAMPFSNVNLDILYSKMLGPIKQGVLQALFVSIEQVLNVVGPVIFSLIYTLSGPTYLWIFEIVASCIGIALLLLNFRRMISFTNRVERKVLKHGTIVS</sequence>
<feature type="transmembrane region" description="Helical" evidence="5">
    <location>
        <begin position="177"/>
        <end position="201"/>
    </location>
</feature>
<feature type="transmembrane region" description="Helical" evidence="5">
    <location>
        <begin position="138"/>
        <end position="156"/>
    </location>
</feature>
<feature type="transmembrane region" description="Helical" evidence="5">
    <location>
        <begin position="221"/>
        <end position="239"/>
    </location>
</feature>
<dbReference type="GO" id="GO:0005765">
    <property type="term" value="C:lysosomal membrane"/>
    <property type="evidence" value="ECO:0007669"/>
    <property type="project" value="TreeGrafter"/>
</dbReference>
<dbReference type="Proteomes" id="UP000492821">
    <property type="component" value="Unassembled WGS sequence"/>
</dbReference>
<keyword evidence="6" id="KW-1185">Reference proteome</keyword>